<comment type="caution">
    <text evidence="2">The sequence shown here is derived from an EMBL/GenBank/DDBJ whole genome shotgun (WGS) entry which is preliminary data.</text>
</comment>
<reference evidence="2 3" key="1">
    <citation type="submission" date="2019-03" db="EMBL/GenBank/DDBJ databases">
        <authorList>
            <person name="Gonzalez-Pimentel J.L."/>
        </authorList>
    </citation>
    <scope>NUCLEOTIDE SEQUENCE [LARGE SCALE GENOMIC DNA]</scope>
    <source>
        <strain evidence="2 3">JCM 31289</strain>
    </source>
</reference>
<organism evidence="2 3">
    <name type="scientific">Streptomyces palmae</name>
    <dbReference type="NCBI Taxonomy" id="1701085"/>
    <lineage>
        <taxon>Bacteria</taxon>
        <taxon>Bacillati</taxon>
        <taxon>Actinomycetota</taxon>
        <taxon>Actinomycetes</taxon>
        <taxon>Kitasatosporales</taxon>
        <taxon>Streptomycetaceae</taxon>
        <taxon>Streptomyces</taxon>
    </lineage>
</organism>
<keyword evidence="2" id="KW-0723">Serine/threonine-protein kinase</keyword>
<accession>A0A4Z0GM13</accession>
<protein>
    <submittedName>
        <fullName evidence="2">Serine/threonine protein kinase</fullName>
    </submittedName>
</protein>
<dbReference type="InterPro" id="IPR057929">
    <property type="entry name" value="RamC_N"/>
</dbReference>
<dbReference type="Pfam" id="PF25816">
    <property type="entry name" value="RamC_N"/>
    <property type="match status" value="1"/>
</dbReference>
<name>A0A4Z0GM13_9ACTN</name>
<dbReference type="Proteomes" id="UP000297948">
    <property type="component" value="Unassembled WGS sequence"/>
</dbReference>
<keyword evidence="3" id="KW-1185">Reference proteome</keyword>
<keyword evidence="2" id="KW-0808">Transferase</keyword>
<sequence length="172" mass="18965">MSTGSGFWCRVTPAGRPLRTQGWKLHLSATPLSAPYVLTRAADILIRHRFAFKFAATVDGVRELVSRHADRGSGGKFLTVYPECDEDRLRELAEALHRATSGLPGPGILSDRRYRPGSLVHYRYGAFGGVPVLGNDGTYETLLIAPDGSLAPDHRKAWFSPPPWAPRDPFRP</sequence>
<dbReference type="AlphaFoldDB" id="A0A4Z0GM13"/>
<dbReference type="EMBL" id="SRID01000265">
    <property type="protein sequence ID" value="TGA98076.1"/>
    <property type="molecule type" value="Genomic_DNA"/>
</dbReference>
<evidence type="ECO:0000313" key="2">
    <source>
        <dbReference type="EMBL" id="TGA98076.1"/>
    </source>
</evidence>
<evidence type="ECO:0000259" key="1">
    <source>
        <dbReference type="Pfam" id="PF25816"/>
    </source>
</evidence>
<gene>
    <name evidence="2" type="ORF">E4099_23115</name>
</gene>
<feature type="domain" description="RamC N-terminal" evidence="1">
    <location>
        <begin position="5"/>
        <end position="168"/>
    </location>
</feature>
<evidence type="ECO:0000313" key="3">
    <source>
        <dbReference type="Proteomes" id="UP000297948"/>
    </source>
</evidence>
<proteinExistence type="predicted"/>
<dbReference type="GO" id="GO:0004674">
    <property type="term" value="F:protein serine/threonine kinase activity"/>
    <property type="evidence" value="ECO:0007669"/>
    <property type="project" value="UniProtKB-KW"/>
</dbReference>
<keyword evidence="2" id="KW-0418">Kinase</keyword>
<feature type="non-terminal residue" evidence="2">
    <location>
        <position position="172"/>
    </location>
</feature>